<name>A0A518HT13_9BACT</name>
<dbReference type="Gene3D" id="3.30.360.10">
    <property type="entry name" value="Dihydrodipicolinate Reductase, domain 2"/>
    <property type="match status" value="1"/>
</dbReference>
<gene>
    <name evidence="3" type="primary">iolG_12</name>
    <name evidence="3" type="ORF">Enr13x_38290</name>
</gene>
<dbReference type="Pfam" id="PF22725">
    <property type="entry name" value="GFO_IDH_MocA_C3"/>
    <property type="match status" value="1"/>
</dbReference>
<dbReference type="GO" id="GO:0050112">
    <property type="term" value="F:inositol 2-dehydrogenase (NAD+) activity"/>
    <property type="evidence" value="ECO:0007669"/>
    <property type="project" value="UniProtKB-EC"/>
</dbReference>
<dbReference type="PANTHER" id="PTHR43818:SF5">
    <property type="entry name" value="OXIDOREDUCTASE FAMILY PROTEIN"/>
    <property type="match status" value="1"/>
</dbReference>
<dbReference type="Gene3D" id="3.40.50.720">
    <property type="entry name" value="NAD(P)-binding Rossmann-like Domain"/>
    <property type="match status" value="1"/>
</dbReference>
<dbReference type="InterPro" id="IPR006311">
    <property type="entry name" value="TAT_signal"/>
</dbReference>
<dbReference type="GO" id="GO:0000166">
    <property type="term" value="F:nucleotide binding"/>
    <property type="evidence" value="ECO:0007669"/>
    <property type="project" value="InterPro"/>
</dbReference>
<dbReference type="EC" id="1.1.1.18" evidence="3"/>
<evidence type="ECO:0000259" key="1">
    <source>
        <dbReference type="Pfam" id="PF01408"/>
    </source>
</evidence>
<protein>
    <submittedName>
        <fullName evidence="3">Inositol 2-dehydrogenase</fullName>
        <ecNumber evidence="3">1.1.1.18</ecNumber>
    </submittedName>
</protein>
<dbReference type="InterPro" id="IPR036291">
    <property type="entry name" value="NAD(P)-bd_dom_sf"/>
</dbReference>
<accession>A0A518HT13</accession>
<dbReference type="RefSeq" id="WP_145388381.1">
    <property type="nucleotide sequence ID" value="NZ_CP037423.1"/>
</dbReference>
<dbReference type="OrthoDB" id="253515at2"/>
<dbReference type="Pfam" id="PF01408">
    <property type="entry name" value="GFO_IDH_MocA"/>
    <property type="match status" value="1"/>
</dbReference>
<evidence type="ECO:0000313" key="3">
    <source>
        <dbReference type="EMBL" id="QDV43968.1"/>
    </source>
</evidence>
<dbReference type="PANTHER" id="PTHR43818">
    <property type="entry name" value="BCDNA.GH03377"/>
    <property type="match status" value="1"/>
</dbReference>
<organism evidence="3 4">
    <name type="scientific">Stieleria neptunia</name>
    <dbReference type="NCBI Taxonomy" id="2527979"/>
    <lineage>
        <taxon>Bacteria</taxon>
        <taxon>Pseudomonadati</taxon>
        <taxon>Planctomycetota</taxon>
        <taxon>Planctomycetia</taxon>
        <taxon>Pirellulales</taxon>
        <taxon>Pirellulaceae</taxon>
        <taxon>Stieleria</taxon>
    </lineage>
</organism>
<dbReference type="SUPFAM" id="SSF51735">
    <property type="entry name" value="NAD(P)-binding Rossmann-fold domains"/>
    <property type="match status" value="1"/>
</dbReference>
<dbReference type="InterPro" id="IPR050463">
    <property type="entry name" value="Gfo/Idh/MocA_oxidrdct_glycsds"/>
</dbReference>
<keyword evidence="4" id="KW-1185">Reference proteome</keyword>
<sequence length="456" mass="49868">MNDEPSRESSSTGLTRRRAITSTLAAGVVPSALASRAYAAGSDRIKIGLIGCGGRGTGAAAHSLSTGRDAVLWAMADAFPDRLRISHSSLMRGKAGKSNVEQGSGFGNAIDVPPERQYVGLDAYRKIIDSDVDLVILTGPPGYRPLHFEAAVNAGKHVFMEKPLASDAHGVRRILASGEKARQANLKVGVGLQRHHQDIYLEAMKRIHGGEIGRIVSMRCFWNTGFPAKTALPREDMTELQYQVRNWYFFDWLSGDHICEQHIHNLDVCNWAFGDHPVRAEGMGGRQVRTDKKYGNIFDHHAVNYEYADGTILHSYCRQIPGCSKLVAEQIVGTKGVAELSTTRCALSGGDKTIWESPRRRGKDYQSPYQVEWNALMKAVVEDTPHHEVDYSASSTMTAILGRLATYSGKTVGWDDAMASEKVLTTDAESWDAPAPIQPLDDGSYAIAKPGETKVL</sequence>
<dbReference type="InterPro" id="IPR000683">
    <property type="entry name" value="Gfo/Idh/MocA-like_OxRdtase_N"/>
</dbReference>
<reference evidence="3 4" key="1">
    <citation type="submission" date="2019-03" db="EMBL/GenBank/DDBJ databases">
        <title>Deep-cultivation of Planctomycetes and their phenomic and genomic characterization uncovers novel biology.</title>
        <authorList>
            <person name="Wiegand S."/>
            <person name="Jogler M."/>
            <person name="Boedeker C."/>
            <person name="Pinto D."/>
            <person name="Vollmers J."/>
            <person name="Rivas-Marin E."/>
            <person name="Kohn T."/>
            <person name="Peeters S.H."/>
            <person name="Heuer A."/>
            <person name="Rast P."/>
            <person name="Oberbeckmann S."/>
            <person name="Bunk B."/>
            <person name="Jeske O."/>
            <person name="Meyerdierks A."/>
            <person name="Storesund J.E."/>
            <person name="Kallscheuer N."/>
            <person name="Luecker S."/>
            <person name="Lage O.M."/>
            <person name="Pohl T."/>
            <person name="Merkel B.J."/>
            <person name="Hornburger P."/>
            <person name="Mueller R.-W."/>
            <person name="Bruemmer F."/>
            <person name="Labrenz M."/>
            <person name="Spormann A.M."/>
            <person name="Op den Camp H."/>
            <person name="Overmann J."/>
            <person name="Amann R."/>
            <person name="Jetten M.S.M."/>
            <person name="Mascher T."/>
            <person name="Medema M.H."/>
            <person name="Devos D.P."/>
            <person name="Kaster A.-K."/>
            <person name="Ovreas L."/>
            <person name="Rohde M."/>
            <person name="Galperin M.Y."/>
            <person name="Jogler C."/>
        </authorList>
    </citation>
    <scope>NUCLEOTIDE SEQUENCE [LARGE SCALE GENOMIC DNA]</scope>
    <source>
        <strain evidence="3 4">Enr13</strain>
    </source>
</reference>
<proteinExistence type="predicted"/>
<dbReference type="PROSITE" id="PS51318">
    <property type="entry name" value="TAT"/>
    <property type="match status" value="1"/>
</dbReference>
<dbReference type="Proteomes" id="UP000319004">
    <property type="component" value="Chromosome"/>
</dbReference>
<dbReference type="InterPro" id="IPR055170">
    <property type="entry name" value="GFO_IDH_MocA-like_dom"/>
</dbReference>
<keyword evidence="3" id="KW-0560">Oxidoreductase</keyword>
<evidence type="ECO:0000313" key="4">
    <source>
        <dbReference type="Proteomes" id="UP000319004"/>
    </source>
</evidence>
<feature type="domain" description="GFO/IDH/MocA-like oxidoreductase" evidence="2">
    <location>
        <begin position="200"/>
        <end position="338"/>
    </location>
</feature>
<evidence type="ECO:0000259" key="2">
    <source>
        <dbReference type="Pfam" id="PF22725"/>
    </source>
</evidence>
<feature type="domain" description="Gfo/Idh/MocA-like oxidoreductase N-terminal" evidence="1">
    <location>
        <begin position="46"/>
        <end position="181"/>
    </location>
</feature>
<dbReference type="EMBL" id="CP037423">
    <property type="protein sequence ID" value="QDV43968.1"/>
    <property type="molecule type" value="Genomic_DNA"/>
</dbReference>
<dbReference type="KEGG" id="snep:Enr13x_38290"/>
<dbReference type="AlphaFoldDB" id="A0A518HT13"/>
<dbReference type="SUPFAM" id="SSF55347">
    <property type="entry name" value="Glyceraldehyde-3-phosphate dehydrogenase-like, C-terminal domain"/>
    <property type="match status" value="1"/>
</dbReference>